<keyword evidence="3" id="KW-0479">Metal-binding</keyword>
<comment type="function">
    <text evidence="2">Destroys radicals which are normally produced within the cells and which are toxic to biological systems. May play a role in favoring mycobacterial survival in phagocytes.</text>
</comment>
<feature type="domain" description="Superoxide dismutase copper/zinc binding" evidence="4">
    <location>
        <begin position="47"/>
        <end position="173"/>
    </location>
</feature>
<keyword evidence="3" id="KW-0560">Oxidoreductase</keyword>
<comment type="similarity">
    <text evidence="1 3">Belongs to the Cu-Zn superoxide dismutase family.</text>
</comment>
<dbReference type="RefSeq" id="WP_381536420.1">
    <property type="nucleotide sequence ID" value="NZ_JBHUGI010000014.1"/>
</dbReference>
<gene>
    <name evidence="5" type="ORF">ACFSFY_05880</name>
</gene>
<dbReference type="Pfam" id="PF00080">
    <property type="entry name" value="Sod_Cu"/>
    <property type="match status" value="1"/>
</dbReference>
<dbReference type="Proteomes" id="UP001597218">
    <property type="component" value="Unassembled WGS sequence"/>
</dbReference>
<comment type="cofactor">
    <cofactor evidence="3">
        <name>Zn(2+)</name>
        <dbReference type="ChEBI" id="CHEBI:29105"/>
    </cofactor>
    <text evidence="3">Binds 1 zinc ion per subunit.</text>
</comment>
<keyword evidence="3" id="KW-0862">Zinc</keyword>
<keyword evidence="6" id="KW-1185">Reference proteome</keyword>
<evidence type="ECO:0000256" key="1">
    <source>
        <dbReference type="ARBA" id="ARBA00010457"/>
    </source>
</evidence>
<dbReference type="InterPro" id="IPR024134">
    <property type="entry name" value="SOD_Cu/Zn_/chaperone"/>
</dbReference>
<comment type="cofactor">
    <cofactor evidence="3">
        <name>Cu cation</name>
        <dbReference type="ChEBI" id="CHEBI:23378"/>
    </cofactor>
    <text evidence="3">Binds 1 copper ion per subunit.</text>
</comment>
<dbReference type="InterPro" id="IPR018152">
    <property type="entry name" value="SOD_Cu/Zn_BS"/>
</dbReference>
<dbReference type="CDD" id="cd00305">
    <property type="entry name" value="Cu-Zn_Superoxide_Dismutase"/>
    <property type="match status" value="1"/>
</dbReference>
<dbReference type="PANTHER" id="PTHR10003">
    <property type="entry name" value="SUPEROXIDE DISMUTASE CU-ZN -RELATED"/>
    <property type="match status" value="1"/>
</dbReference>
<evidence type="ECO:0000313" key="6">
    <source>
        <dbReference type="Proteomes" id="UP001597218"/>
    </source>
</evidence>
<dbReference type="EMBL" id="JBHUGI010000014">
    <property type="protein sequence ID" value="MFD1927594.1"/>
    <property type="molecule type" value="Genomic_DNA"/>
</dbReference>
<evidence type="ECO:0000313" key="5">
    <source>
        <dbReference type="EMBL" id="MFD1927594.1"/>
    </source>
</evidence>
<reference evidence="6" key="1">
    <citation type="journal article" date="2019" name="Int. J. Syst. Evol. Microbiol.">
        <title>The Global Catalogue of Microorganisms (GCM) 10K type strain sequencing project: providing services to taxonomists for standard genome sequencing and annotation.</title>
        <authorList>
            <consortium name="The Broad Institute Genomics Platform"/>
            <consortium name="The Broad Institute Genome Sequencing Center for Infectious Disease"/>
            <person name="Wu L."/>
            <person name="Ma J."/>
        </authorList>
    </citation>
    <scope>NUCLEOTIDE SEQUENCE [LARGE SCALE GENOMIC DNA]</scope>
    <source>
        <strain evidence="6">CGMCC 4.7177</strain>
    </source>
</reference>
<dbReference type="Gene3D" id="2.60.40.200">
    <property type="entry name" value="Superoxide dismutase, copper/zinc binding domain"/>
    <property type="match status" value="1"/>
</dbReference>
<comment type="caution">
    <text evidence="5">The sequence shown here is derived from an EMBL/GenBank/DDBJ whole genome shotgun (WGS) entry which is preliminary data.</text>
</comment>
<evidence type="ECO:0000256" key="2">
    <source>
        <dbReference type="ARBA" id="ARBA00024900"/>
    </source>
</evidence>
<keyword evidence="3" id="KW-0186">Copper</keyword>
<dbReference type="SUPFAM" id="SSF49329">
    <property type="entry name" value="Cu,Zn superoxide dismutase-like"/>
    <property type="match status" value="1"/>
</dbReference>
<dbReference type="InterPro" id="IPR001424">
    <property type="entry name" value="SOD_Cu_Zn_dom"/>
</dbReference>
<protein>
    <recommendedName>
        <fullName evidence="3">Superoxide dismutase [Cu-Zn]</fullName>
        <ecNumber evidence="3">1.15.1.1</ecNumber>
    </recommendedName>
</protein>
<evidence type="ECO:0000259" key="4">
    <source>
        <dbReference type="Pfam" id="PF00080"/>
    </source>
</evidence>
<organism evidence="5 6">
    <name type="scientific">Sporosarcina siberiensis</name>
    <dbReference type="NCBI Taxonomy" id="1365606"/>
    <lineage>
        <taxon>Bacteria</taxon>
        <taxon>Bacillati</taxon>
        <taxon>Bacillota</taxon>
        <taxon>Bacilli</taxon>
        <taxon>Bacillales</taxon>
        <taxon>Caryophanaceae</taxon>
        <taxon>Sporosarcina</taxon>
    </lineage>
</organism>
<dbReference type="PROSITE" id="PS00332">
    <property type="entry name" value="SOD_CU_ZN_2"/>
    <property type="match status" value="1"/>
</dbReference>
<evidence type="ECO:0000256" key="3">
    <source>
        <dbReference type="RuleBase" id="RU000393"/>
    </source>
</evidence>
<comment type="catalytic activity">
    <reaction evidence="3">
        <text>2 superoxide + 2 H(+) = H2O2 + O2</text>
        <dbReference type="Rhea" id="RHEA:20696"/>
        <dbReference type="ChEBI" id="CHEBI:15378"/>
        <dbReference type="ChEBI" id="CHEBI:15379"/>
        <dbReference type="ChEBI" id="CHEBI:16240"/>
        <dbReference type="ChEBI" id="CHEBI:18421"/>
        <dbReference type="EC" id="1.15.1.1"/>
    </reaction>
</comment>
<accession>A0ABW4SE53</accession>
<dbReference type="EC" id="1.15.1.1" evidence="3"/>
<dbReference type="InterPro" id="IPR036423">
    <property type="entry name" value="SOD-like_Cu/Zn_dom_sf"/>
</dbReference>
<name>A0ABW4SE53_9BACL</name>
<sequence length="175" mass="18632">MYLLVTAFIVILVLSGCVQRSAWIPVSGEAAKMVAAPIINTDGEKMGEVTFTEATEGVTIHITAEGLTPGLHGTHIHSKGKCKSPDFESAGGHFNPLAKEHGFENSKGFHLGDLPNIEVDKSGKIKVELTTKEFSLDSLLDSDGSSLVIHKDPDDYKTDPSGNSGERIACAAIKK</sequence>
<proteinExistence type="inferred from homology"/>